<feature type="region of interest" description="Disordered" evidence="1">
    <location>
        <begin position="791"/>
        <end position="813"/>
    </location>
</feature>
<feature type="signal peptide" evidence="2">
    <location>
        <begin position="1"/>
        <end position="22"/>
    </location>
</feature>
<reference evidence="3" key="1">
    <citation type="submission" date="2021-02" db="EMBL/GenBank/DDBJ databases">
        <authorList>
            <person name="Dougan E. K."/>
            <person name="Rhodes N."/>
            <person name="Thang M."/>
            <person name="Chan C."/>
        </authorList>
    </citation>
    <scope>NUCLEOTIDE SEQUENCE</scope>
</reference>
<accession>A0A813DXZ0</accession>
<evidence type="ECO:0000313" key="3">
    <source>
        <dbReference type="EMBL" id="CAE8592308.1"/>
    </source>
</evidence>
<proteinExistence type="predicted"/>
<sequence length="813" mass="88145">MAQPRSWRRGVALLLSAAVGAALTTQASDELPDAPAFVSCEGPDYPPVWGHFKRQLKLEAEGPTALRNVAALGGHIVALASDRIGMCAVQATAFAAAWMEIYWQLREEAERAEDVRPTADSGDTAIRDSFPGSGSLLAPWLGSSNATNLEGSLQVNGEPFCLCGCVAALWIVGIAKRSAGEEHSDVDSEMLLHLSHVLLGVVAPWRLSQPYRFGDAFAPAFGLWGGWERPTPEEVSAELPFHNSPALCPAWKKMLGFSTCSASQEEEMLTEAAAASQEAPATGDPVLVSTFALQPPSALSLLLRLQPCDPLRDSCWTAFGREKWRGLRRMDSPAAPAESITVTVIGHHAPGCLAFMSGMQEAVSSGPLGVSSGGLSLDIQYAGTFYLCKALQGVPASRGGPGPSSNGRDPCDADGVKDIFRQFVQRDESISEQADSVEFAATQFHIALVALAGHSKTSNLYVCIDQVLFCWLLRRRSPITLPAPILAGLGMAFMENVPLAWRDEMAADVSLWFSNMPPPPYVQDLLFTAHQHIVLQTFWQLGLQVPWFETPSSSSWSGVRHSPPPADATPSLLVLRSAFWRLPPGAVLRSLLAHLLKDTEVTWQQSFLGGSIHSSSYAASWSSWEAVAAHTATLYVPSELYQLRFRDMYSMGVPVLAPGKAWAMRSLRMMWRMWGMLSPDVRHRLPGCGAEDDAKQRSFGAARGWCVDATKRQESDSWPFGAPFLDVDKDPPGKLPYYYSLSDAERYPYVLHFESLAGGDSKWGLTWRTHAAALPDDGGCKCRALLSHGADSSSAAESDRNGGSDGEGRWQIV</sequence>
<keyword evidence="4" id="KW-1185">Reference proteome</keyword>
<dbReference type="Proteomes" id="UP000654075">
    <property type="component" value="Unassembled WGS sequence"/>
</dbReference>
<comment type="caution">
    <text evidence="3">The sequence shown here is derived from an EMBL/GenBank/DDBJ whole genome shotgun (WGS) entry which is preliminary data.</text>
</comment>
<evidence type="ECO:0000256" key="1">
    <source>
        <dbReference type="SAM" id="MobiDB-lite"/>
    </source>
</evidence>
<keyword evidence="2" id="KW-0732">Signal</keyword>
<gene>
    <name evidence="3" type="ORF">PGLA1383_LOCUS10963</name>
</gene>
<evidence type="ECO:0000256" key="2">
    <source>
        <dbReference type="SAM" id="SignalP"/>
    </source>
</evidence>
<feature type="chain" id="PRO_5032305692" evidence="2">
    <location>
        <begin position="23"/>
        <end position="813"/>
    </location>
</feature>
<protein>
    <submittedName>
        <fullName evidence="3">Uncharacterized protein</fullName>
    </submittedName>
</protein>
<organism evidence="3 4">
    <name type="scientific">Polarella glacialis</name>
    <name type="common">Dinoflagellate</name>
    <dbReference type="NCBI Taxonomy" id="89957"/>
    <lineage>
        <taxon>Eukaryota</taxon>
        <taxon>Sar</taxon>
        <taxon>Alveolata</taxon>
        <taxon>Dinophyceae</taxon>
        <taxon>Suessiales</taxon>
        <taxon>Suessiaceae</taxon>
        <taxon>Polarella</taxon>
    </lineage>
</organism>
<dbReference type="EMBL" id="CAJNNV010005598">
    <property type="protein sequence ID" value="CAE8592308.1"/>
    <property type="molecule type" value="Genomic_DNA"/>
</dbReference>
<dbReference type="AlphaFoldDB" id="A0A813DXZ0"/>
<evidence type="ECO:0000313" key="4">
    <source>
        <dbReference type="Proteomes" id="UP000654075"/>
    </source>
</evidence>
<name>A0A813DXZ0_POLGL</name>
<feature type="compositionally biased region" description="Basic and acidic residues" evidence="1">
    <location>
        <begin position="797"/>
        <end position="813"/>
    </location>
</feature>